<proteinExistence type="predicted"/>
<organism evidence="3 4">
    <name type="scientific">Trujillonella endophytica</name>
    <dbReference type="NCBI Taxonomy" id="673521"/>
    <lineage>
        <taxon>Bacteria</taxon>
        <taxon>Bacillati</taxon>
        <taxon>Actinomycetota</taxon>
        <taxon>Actinomycetes</taxon>
        <taxon>Geodermatophilales</taxon>
        <taxon>Geodermatophilaceae</taxon>
        <taxon>Trujillonella</taxon>
    </lineage>
</organism>
<protein>
    <submittedName>
        <fullName evidence="3">Acetyl esterase/lipase</fullName>
    </submittedName>
</protein>
<dbReference type="PANTHER" id="PTHR48081">
    <property type="entry name" value="AB HYDROLASE SUPERFAMILY PROTEIN C4A8.06C"/>
    <property type="match status" value="1"/>
</dbReference>
<evidence type="ECO:0000313" key="4">
    <source>
        <dbReference type="Proteomes" id="UP000198960"/>
    </source>
</evidence>
<dbReference type="EMBL" id="FOEE01000014">
    <property type="protein sequence ID" value="SEP19654.1"/>
    <property type="molecule type" value="Genomic_DNA"/>
</dbReference>
<dbReference type="InterPro" id="IPR013094">
    <property type="entry name" value="AB_hydrolase_3"/>
</dbReference>
<accession>A0A1H8VWF4</accession>
<evidence type="ECO:0000256" key="1">
    <source>
        <dbReference type="ARBA" id="ARBA00022801"/>
    </source>
</evidence>
<dbReference type="STRING" id="673521.SAMN05660991_03837"/>
<feature type="domain" description="Alpha/beta hydrolase fold-3" evidence="2">
    <location>
        <begin position="78"/>
        <end position="280"/>
    </location>
</feature>
<dbReference type="Pfam" id="PF07859">
    <property type="entry name" value="Abhydrolase_3"/>
    <property type="match status" value="1"/>
</dbReference>
<dbReference type="RefSeq" id="WP_091947340.1">
    <property type="nucleotide sequence ID" value="NZ_FOEE01000014.1"/>
</dbReference>
<dbReference type="InterPro" id="IPR029058">
    <property type="entry name" value="AB_hydrolase_fold"/>
</dbReference>
<evidence type="ECO:0000259" key="2">
    <source>
        <dbReference type="Pfam" id="PF07859"/>
    </source>
</evidence>
<dbReference type="InterPro" id="IPR050300">
    <property type="entry name" value="GDXG_lipolytic_enzyme"/>
</dbReference>
<evidence type="ECO:0000313" key="3">
    <source>
        <dbReference type="EMBL" id="SEP19654.1"/>
    </source>
</evidence>
<gene>
    <name evidence="3" type="ORF">SAMN05660991_03837</name>
</gene>
<keyword evidence="4" id="KW-1185">Reference proteome</keyword>
<reference evidence="4" key="1">
    <citation type="submission" date="2016-10" db="EMBL/GenBank/DDBJ databases">
        <authorList>
            <person name="Varghese N."/>
            <person name="Submissions S."/>
        </authorList>
    </citation>
    <scope>NUCLEOTIDE SEQUENCE [LARGE SCALE GENOMIC DNA]</scope>
    <source>
        <strain evidence="4">DSM 45413</strain>
    </source>
</reference>
<dbReference type="GO" id="GO:0016787">
    <property type="term" value="F:hydrolase activity"/>
    <property type="evidence" value="ECO:0007669"/>
    <property type="project" value="UniProtKB-KW"/>
</dbReference>
<dbReference type="Proteomes" id="UP000198960">
    <property type="component" value="Unassembled WGS sequence"/>
</dbReference>
<sequence>MARRFDPELAPFVPLLPDLDVTDATAARATLTAMQAGRPPFTPPPGVTVARRTVPGVGGVEVPVVVFRPDMPGPLPALLYAHGGGYVMHSAETDLASPAGLCAEVGAVVVSVDYRLAPEHRFPAAFDDCWTGLCWLAEHAAELGVDPARIAVGGVSAGAGLAAALALAARDRGGPAVAFQLLDIPVLDDRLDTASMLAFTDTPLWNLANAQQAWSHYLGDSAPSPYASPARAGDLAGLPPAYLAVAEFDPLRDEGIAYAARLMTAGVPVELHAFPGTFHGSAGALPQAGVSRRMRAELVDALRRGLASPTPTGDPR</sequence>
<dbReference type="SUPFAM" id="SSF53474">
    <property type="entry name" value="alpha/beta-Hydrolases"/>
    <property type="match status" value="1"/>
</dbReference>
<name>A0A1H8VWF4_9ACTN</name>
<dbReference type="Gene3D" id="3.40.50.1820">
    <property type="entry name" value="alpha/beta hydrolase"/>
    <property type="match status" value="1"/>
</dbReference>
<dbReference type="PANTHER" id="PTHR48081:SF8">
    <property type="entry name" value="ALPHA_BETA HYDROLASE FOLD-3 DOMAIN-CONTAINING PROTEIN-RELATED"/>
    <property type="match status" value="1"/>
</dbReference>
<keyword evidence="1" id="KW-0378">Hydrolase</keyword>
<dbReference type="OrthoDB" id="128186at2"/>
<dbReference type="AlphaFoldDB" id="A0A1H8VWF4"/>